<name>A0ABW3B5K0_9FLAO</name>
<organism evidence="6 7">
    <name type="scientific">Maribacter chungangensis</name>
    <dbReference type="NCBI Taxonomy" id="1069117"/>
    <lineage>
        <taxon>Bacteria</taxon>
        <taxon>Pseudomonadati</taxon>
        <taxon>Bacteroidota</taxon>
        <taxon>Flavobacteriia</taxon>
        <taxon>Flavobacteriales</taxon>
        <taxon>Flavobacteriaceae</taxon>
        <taxon>Maribacter</taxon>
    </lineage>
</organism>
<sequence length="214" mass="23592">MKHFTTSILEELPSRYRANLINSCTGYKSSNLLGTISPAGHTNLAIFNSVVHIGSNPPMLGFILRPLTVRRDSYNNFKSAGAFTVNQVSKNMIKAAHHTSAKYDEGTSEFEKSGLTESYLDGFEAPYVNESPIKIGCRYINEYEIKENGCLLIIGAIEHIYMPEESIAEDGWVHLDKTEAISAVGIDGYALPKIIERLAYAKPDEPSKSILDGS</sequence>
<comment type="caution">
    <text evidence="6">The sequence shown here is derived from an EMBL/GenBank/DDBJ whole genome shotgun (WGS) entry which is preliminary data.</text>
</comment>
<keyword evidence="2" id="KW-0285">Flavoprotein</keyword>
<feature type="domain" description="Flavin reductase like" evidence="5">
    <location>
        <begin position="33"/>
        <end position="166"/>
    </location>
</feature>
<protein>
    <submittedName>
        <fullName evidence="6">Flavin reductase family protein</fullName>
        <ecNumber evidence="6">1.5.1.-</ecNumber>
    </submittedName>
</protein>
<dbReference type="PANTHER" id="PTHR33798:SF5">
    <property type="entry name" value="FLAVIN REDUCTASE LIKE DOMAIN-CONTAINING PROTEIN"/>
    <property type="match status" value="1"/>
</dbReference>
<proteinExistence type="inferred from homology"/>
<gene>
    <name evidence="6" type="ORF">ACFQZJ_11925</name>
</gene>
<dbReference type="PANTHER" id="PTHR33798">
    <property type="entry name" value="FLAVOPROTEIN OXYGENASE"/>
    <property type="match status" value="1"/>
</dbReference>
<evidence type="ECO:0000256" key="1">
    <source>
        <dbReference type="ARBA" id="ARBA00001917"/>
    </source>
</evidence>
<accession>A0ABW3B5K0</accession>
<keyword evidence="6" id="KW-0560">Oxidoreductase</keyword>
<dbReference type="InterPro" id="IPR012349">
    <property type="entry name" value="Split_barrel_FMN-bd"/>
</dbReference>
<evidence type="ECO:0000313" key="7">
    <source>
        <dbReference type="Proteomes" id="UP001597012"/>
    </source>
</evidence>
<comment type="similarity">
    <text evidence="4">Belongs to the flavoredoxin family.</text>
</comment>
<dbReference type="InterPro" id="IPR002563">
    <property type="entry name" value="Flavin_Rdtase-like_dom"/>
</dbReference>
<dbReference type="Proteomes" id="UP001597012">
    <property type="component" value="Unassembled WGS sequence"/>
</dbReference>
<dbReference type="RefSeq" id="WP_379934805.1">
    <property type="nucleotide sequence ID" value="NZ_JBHTHY010000007.1"/>
</dbReference>
<dbReference type="Gene3D" id="2.30.110.10">
    <property type="entry name" value="Electron Transport, Fmn-binding Protein, Chain A"/>
    <property type="match status" value="1"/>
</dbReference>
<dbReference type="SUPFAM" id="SSF50475">
    <property type="entry name" value="FMN-binding split barrel"/>
    <property type="match status" value="1"/>
</dbReference>
<dbReference type="EMBL" id="JBHTHY010000007">
    <property type="protein sequence ID" value="MFD0798171.1"/>
    <property type="molecule type" value="Genomic_DNA"/>
</dbReference>
<evidence type="ECO:0000256" key="3">
    <source>
        <dbReference type="ARBA" id="ARBA00022643"/>
    </source>
</evidence>
<evidence type="ECO:0000256" key="2">
    <source>
        <dbReference type="ARBA" id="ARBA00022630"/>
    </source>
</evidence>
<evidence type="ECO:0000256" key="4">
    <source>
        <dbReference type="ARBA" id="ARBA00038054"/>
    </source>
</evidence>
<keyword evidence="7" id="KW-1185">Reference proteome</keyword>
<reference evidence="7" key="1">
    <citation type="journal article" date="2019" name="Int. J. Syst. Evol. Microbiol.">
        <title>The Global Catalogue of Microorganisms (GCM) 10K type strain sequencing project: providing services to taxonomists for standard genome sequencing and annotation.</title>
        <authorList>
            <consortium name="The Broad Institute Genomics Platform"/>
            <consortium name="The Broad Institute Genome Sequencing Center for Infectious Disease"/>
            <person name="Wu L."/>
            <person name="Ma J."/>
        </authorList>
    </citation>
    <scope>NUCLEOTIDE SEQUENCE [LARGE SCALE GENOMIC DNA]</scope>
    <source>
        <strain evidence="7">CCUG 61948</strain>
    </source>
</reference>
<comment type="cofactor">
    <cofactor evidence="1">
        <name>FMN</name>
        <dbReference type="ChEBI" id="CHEBI:58210"/>
    </cofactor>
</comment>
<dbReference type="GO" id="GO:0016491">
    <property type="term" value="F:oxidoreductase activity"/>
    <property type="evidence" value="ECO:0007669"/>
    <property type="project" value="UniProtKB-KW"/>
</dbReference>
<keyword evidence="3" id="KW-0288">FMN</keyword>
<dbReference type="Pfam" id="PF01613">
    <property type="entry name" value="Flavin_Reduct"/>
    <property type="match status" value="1"/>
</dbReference>
<evidence type="ECO:0000259" key="5">
    <source>
        <dbReference type="Pfam" id="PF01613"/>
    </source>
</evidence>
<dbReference type="EC" id="1.5.1.-" evidence="6"/>
<evidence type="ECO:0000313" key="6">
    <source>
        <dbReference type="EMBL" id="MFD0798171.1"/>
    </source>
</evidence>